<evidence type="ECO:0000313" key="4">
    <source>
        <dbReference type="EMBL" id="KDN24607.1"/>
    </source>
</evidence>
<dbReference type="GO" id="GO:0051607">
    <property type="term" value="P:defense response to virus"/>
    <property type="evidence" value="ECO:0007669"/>
    <property type="project" value="UniProtKB-KW"/>
</dbReference>
<reference evidence="4 5" key="1">
    <citation type="journal article" date="2014" name="Genome Announc.">
        <title>Draft Genome Sequence of Moraxella bovoculi Strain 237T (ATCC BAA-1259T) Isolated from a Calf with Infectious Bovine Keratoconjunctivitis.</title>
        <authorList>
            <person name="Calcutt M.J."/>
            <person name="Foecking M.F."/>
            <person name="Martin N.T."/>
            <person name="Mhlanga-Mutangadura T."/>
            <person name="Reilly T.J."/>
        </authorList>
    </citation>
    <scope>NUCLEOTIDE SEQUENCE [LARGE SCALE GENOMIC DNA]</scope>
    <source>
        <strain evidence="4 5">237</strain>
    </source>
</reference>
<evidence type="ECO:0000259" key="3">
    <source>
        <dbReference type="Pfam" id="PF03787"/>
    </source>
</evidence>
<proteinExistence type="predicted"/>
<dbReference type="AlphaFoldDB" id="A0A066UFF2"/>
<name>A0A066UFF2_9GAMM</name>
<dbReference type="eggNOG" id="COG1367">
    <property type="taxonomic scope" value="Bacteria"/>
</dbReference>
<dbReference type="EMBL" id="AOMT01000030">
    <property type="protein sequence ID" value="KDN24607.1"/>
    <property type="molecule type" value="Genomic_DNA"/>
</dbReference>
<dbReference type="NCBIfam" id="TIGR01894">
    <property type="entry name" value="cas_TM1795_cmr1"/>
    <property type="match status" value="1"/>
</dbReference>
<evidence type="ECO:0000313" key="5">
    <source>
        <dbReference type="Proteomes" id="UP000035860"/>
    </source>
</evidence>
<protein>
    <submittedName>
        <fullName evidence="4">CRISPR-associated RAMP Cmr1 family protein</fullName>
    </submittedName>
</protein>
<dbReference type="OrthoDB" id="190500at2"/>
<dbReference type="InterPro" id="IPR007522">
    <property type="entry name" value="CRISPR-assoc_prot_TM1795"/>
</dbReference>
<keyword evidence="1" id="KW-0051">Antiviral defense</keyword>
<evidence type="ECO:0000256" key="1">
    <source>
        <dbReference type="ARBA" id="ARBA00023118"/>
    </source>
</evidence>
<dbReference type="RefSeq" id="WP_052585394.1">
    <property type="nucleotide sequence ID" value="NZ_AOMT01000030.1"/>
</dbReference>
<dbReference type="Proteomes" id="UP000035860">
    <property type="component" value="Unassembled WGS sequence"/>
</dbReference>
<comment type="caution">
    <text evidence="4">The sequence shown here is derived from an EMBL/GenBank/DDBJ whole genome shotgun (WGS) entry which is preliminary data.</text>
</comment>
<keyword evidence="5" id="KW-1185">Reference proteome</keyword>
<evidence type="ECO:0000256" key="2">
    <source>
        <dbReference type="SAM" id="MobiDB-lite"/>
    </source>
</evidence>
<gene>
    <name evidence="4" type="ORF">MBO_08147</name>
</gene>
<dbReference type="Pfam" id="PF03787">
    <property type="entry name" value="RAMPs"/>
    <property type="match status" value="1"/>
</dbReference>
<accession>A0A066UFF2</accession>
<dbReference type="InterPro" id="IPR005537">
    <property type="entry name" value="RAMP_III_fam"/>
</dbReference>
<feature type="domain" description="CRISPR type III-associated protein" evidence="3">
    <location>
        <begin position="36"/>
        <end position="207"/>
    </location>
</feature>
<sequence length="415" mass="46753">MVRDVPKTIEGQEIVPLTEEELNQQPNPLTWHTLNCELITPMYGGGVESTVVDRHMPIRTSSIRGNLRFWWRLLAKHKWKLDDIATKEKDIWGGMGNSDDEGKAGKVLLKVINLSKKRVGDNDLIAYDDGSLSGLRYVLFPAYNETDDSKKPHKLLKSDNVKLDLQVAFAPQIANDDTIKNQIIETLQWWANFGGLGFRSRKGLGAICVNVCQDFPQICHALTNDDVQQADCRLVVRNSNSSTGTQALAAGIQKLSDFRQKAGVGRNEPSDEAKKMKKPAGRSRFPEPDALRRIQRNLGYDKKHEPVHQAGNMFPRASFGLPILFHSHQEEAVNATVNPAIGERLASPLIIRPRKVGSHYQVMALVLPYKDILKIKVEINGMEYPIWEQDKAKHIHPIQENGNDPLDAFLNYFIK</sequence>
<organism evidence="4 5">
    <name type="scientific">Moraxella bovoculi 237</name>
    <dbReference type="NCBI Taxonomy" id="743974"/>
    <lineage>
        <taxon>Bacteria</taxon>
        <taxon>Pseudomonadati</taxon>
        <taxon>Pseudomonadota</taxon>
        <taxon>Gammaproteobacteria</taxon>
        <taxon>Moraxellales</taxon>
        <taxon>Moraxellaceae</taxon>
        <taxon>Moraxella</taxon>
    </lineage>
</organism>
<feature type="region of interest" description="Disordered" evidence="2">
    <location>
        <begin position="260"/>
        <end position="288"/>
    </location>
</feature>